<protein>
    <submittedName>
        <fullName evidence="1">DUF6489 family protein</fullName>
    </submittedName>
</protein>
<dbReference type="Proteomes" id="UP001214043">
    <property type="component" value="Chromosome"/>
</dbReference>
<dbReference type="Pfam" id="PF20099">
    <property type="entry name" value="DUF6489"/>
    <property type="match status" value="1"/>
</dbReference>
<keyword evidence="2" id="KW-1185">Reference proteome</keyword>
<dbReference type="EMBL" id="CP118166">
    <property type="protein sequence ID" value="WDI32772.1"/>
    <property type="molecule type" value="Genomic_DNA"/>
</dbReference>
<sequence>MKLTINVDCTPAEARAFFGQPDLEPMNDMIVEEMMKRAKENMDTLADPERMMAQWMAFSGKSFEQFQNMMGAAMGGGGAKKK</sequence>
<organism evidence="1 2">
    <name type="scientific">Hyphococcus flavus</name>
    <dbReference type="NCBI Taxonomy" id="1866326"/>
    <lineage>
        <taxon>Bacteria</taxon>
        <taxon>Pseudomonadati</taxon>
        <taxon>Pseudomonadota</taxon>
        <taxon>Alphaproteobacteria</taxon>
        <taxon>Parvularculales</taxon>
        <taxon>Parvularculaceae</taxon>
        <taxon>Hyphococcus</taxon>
    </lineage>
</organism>
<dbReference type="KEGG" id="hfl:PUV54_06125"/>
<evidence type="ECO:0000313" key="1">
    <source>
        <dbReference type="EMBL" id="WDI32772.1"/>
    </source>
</evidence>
<gene>
    <name evidence="1" type="ORF">PUV54_06125</name>
</gene>
<name>A0AAF0CID9_9PROT</name>
<evidence type="ECO:0000313" key="2">
    <source>
        <dbReference type="Proteomes" id="UP001214043"/>
    </source>
</evidence>
<reference evidence="1" key="1">
    <citation type="submission" date="2023-02" db="EMBL/GenBank/DDBJ databases">
        <title>Genome sequence of Hyphococcus flavus.</title>
        <authorList>
            <person name="Rong J.-C."/>
            <person name="Zhao Q."/>
            <person name="Yi M."/>
            <person name="Wu J.-Y."/>
        </authorList>
    </citation>
    <scope>NUCLEOTIDE SEQUENCE</scope>
    <source>
        <strain evidence="1">MCCC 1K03223</strain>
    </source>
</reference>
<accession>A0AAF0CID9</accession>
<dbReference type="AlphaFoldDB" id="A0AAF0CID9"/>
<dbReference type="InterPro" id="IPR045502">
    <property type="entry name" value="DUF6489"/>
</dbReference>
<proteinExistence type="predicted"/>
<dbReference type="RefSeq" id="WP_274494714.1">
    <property type="nucleotide sequence ID" value="NZ_CP118166.1"/>
</dbReference>